<organism evidence="2 3">
    <name type="scientific">Verticillium longisporum</name>
    <name type="common">Verticillium dahliae var. longisporum</name>
    <dbReference type="NCBI Taxonomy" id="100787"/>
    <lineage>
        <taxon>Eukaryota</taxon>
        <taxon>Fungi</taxon>
        <taxon>Dikarya</taxon>
        <taxon>Ascomycota</taxon>
        <taxon>Pezizomycotina</taxon>
        <taxon>Sordariomycetes</taxon>
        <taxon>Hypocreomycetidae</taxon>
        <taxon>Glomerellales</taxon>
        <taxon>Plectosphaerellaceae</taxon>
        <taxon>Verticillium</taxon>
    </lineage>
</organism>
<keyword evidence="1" id="KW-0812">Transmembrane</keyword>
<evidence type="ECO:0000313" key="2">
    <source>
        <dbReference type="EMBL" id="CRK34787.1"/>
    </source>
</evidence>
<dbReference type="EMBL" id="CVQH01023194">
    <property type="protein sequence ID" value="CRK34787.1"/>
    <property type="molecule type" value="Genomic_DNA"/>
</dbReference>
<feature type="transmembrane region" description="Helical" evidence="1">
    <location>
        <begin position="106"/>
        <end position="136"/>
    </location>
</feature>
<gene>
    <name evidence="2" type="ORF">BN1708_006521</name>
</gene>
<proteinExistence type="predicted"/>
<accession>A0A0G4MKY8</accession>
<evidence type="ECO:0000313" key="3">
    <source>
        <dbReference type="Proteomes" id="UP000044602"/>
    </source>
</evidence>
<keyword evidence="1" id="KW-0472">Membrane</keyword>
<name>A0A0G4MKY8_VERLO</name>
<keyword evidence="3" id="KW-1185">Reference proteome</keyword>
<dbReference type="Proteomes" id="UP000044602">
    <property type="component" value="Unassembled WGS sequence"/>
</dbReference>
<dbReference type="AlphaFoldDB" id="A0A0G4MKY8"/>
<evidence type="ECO:0000256" key="1">
    <source>
        <dbReference type="SAM" id="Phobius"/>
    </source>
</evidence>
<keyword evidence="1" id="KW-1133">Transmembrane helix</keyword>
<protein>
    <submittedName>
        <fullName evidence="2">Uncharacterized protein</fullName>
    </submittedName>
</protein>
<reference evidence="3" key="1">
    <citation type="submission" date="2015-05" db="EMBL/GenBank/DDBJ databases">
        <authorList>
            <person name="Fogelqvist Johan"/>
        </authorList>
    </citation>
    <scope>NUCLEOTIDE SEQUENCE [LARGE SCALE GENOMIC DNA]</scope>
</reference>
<sequence length="148" mass="15705">MSGLRPFSTYCTSSGGMLGSAPGVTWRAGSWSGTPGGMPSWSWALGGTPSGVGGAPATAVVWTACREAESVWSDEPAGNDVHEKLRDHMQRRHDEQDELVGKLRQYGIFAIAAVVLLPPSLLVLMAAMAATVYLALRAAQHLGRRQQV</sequence>